<sequence>MDKEHFRVTVHCEVIIKKATTQQTKILVFFLDRLHVLSQPGGNAKLPHQLERCVPFLDLRRIRVPETNACRIEFGVASPDGSVGDGLQFSCSLENDCAKIVAHVTACLRTHLPQVGNRLVEVSLPNRWMLEVLIAELGTSLVQSQAISDKCGHFASAYDLYSSYLGVTAQPEIKWDVDTIYFSQGTHTFCLRDFSDSKQEEFSAVLGALAFNDYFNGLDCSGVRLTDSFFIKSVGFLLTYNVTLNQLLLSGCNLKNDFLRAFASAVEKNSGLKLTDLDLSDNKFDGDDKGVPENLAQILAHQSSTLEKLNLARCGLLMKRLNRCFELLTDRLIGFQSLPLRHLCIDGCGGLGGSGMGGGVGLENYLSRLGSLEHLSCVDCGLVVEPLTPVLLKLTHRLTHLDLSRNQYCPTAQAGHEHPAGLFNKFVRKPSITSKTADDASNGAGSTATVVNRLDIWAELFAECRSLRLVRLNRCRLPAAAAESLLVGLSRCGGGGGGGDSAKPAELSVELAGNDFGVSGAQILWNCFNNYQMPQLESLDLSDNDFGAGTNPLVDSIRKSSVRHLSIGGNNFRGFAKKDQSMIQEFSELVTEDKCRLTSLSIRGAKLERNLCVLLNALGECNNLTHLDISENGAGELSAKVLAKALFVNSSLVVLQLDGNRIGAKGLRDIAESLRFNQTLLRLPVPVADVAASAGGSQQQQQLVQEALDLLQEGLVRNNQKVGRQVTAKDYRLHAELSNYQFTADNQIASASVSLAAVASVAATPETGRAEIDEHAERCRRAIKDAESAKRLLIRLQVDTDAPGGGSSGGGSSSGNGGDFAISRCLTADLPAPSHAALSADLDAAQSEMLRLAAAACPTSFAEDSGLADSLKAQLHGENSRCRIGLARVAEALSRSAGPALAAELSVLKLNSALVITTHLQEVAIRNLHQSTGSLNSLIRNKVFVPTLRRNMEASQSGHNSRGRPLSLFPASNKSSTPHQHPAPDSPETLNEEDVEELSLSEDDWDPSKPTAALAHTHRPVGDKNRRLPTSRKQPPAPVNGVVSGEDSSRELPPRPLPQMPQTLKPLPPTTTSPTPPTPEPPTPPSPTPPMPEPPTPQTLKPLPPTPPTPLSQTLPPPTPPPPTPPPKTPPKTTTLTQQLNPPGIRVPPGAVAIPGLAMSMPMPRPQQQHQQNQQNQPPSVPPKPPSKPLRKKNIDTPAPKEAQAPVPVPRKRGGNAKINNSPGSECDA</sequence>
<evidence type="ECO:0000313" key="2">
    <source>
        <dbReference type="EMBL" id="PAA71358.1"/>
    </source>
</evidence>
<evidence type="ECO:0008006" key="4">
    <source>
        <dbReference type="Google" id="ProtNLM"/>
    </source>
</evidence>
<dbReference type="Proteomes" id="UP000215902">
    <property type="component" value="Unassembled WGS sequence"/>
</dbReference>
<dbReference type="GO" id="GO:0034315">
    <property type="term" value="P:regulation of Arp2/3 complex-mediated actin nucleation"/>
    <property type="evidence" value="ECO:0007669"/>
    <property type="project" value="TreeGrafter"/>
</dbReference>
<dbReference type="STRING" id="282301.A0A267FC65"/>
<evidence type="ECO:0000256" key="1">
    <source>
        <dbReference type="SAM" id="MobiDB-lite"/>
    </source>
</evidence>
<dbReference type="PANTHER" id="PTHR24112">
    <property type="entry name" value="LEUCINE-RICH REPEAT, ISOFORM F-RELATED"/>
    <property type="match status" value="1"/>
</dbReference>
<dbReference type="PRINTS" id="PR01217">
    <property type="entry name" value="PRICHEXTENSN"/>
</dbReference>
<dbReference type="Gene3D" id="3.80.10.10">
    <property type="entry name" value="Ribonuclease Inhibitor"/>
    <property type="match status" value="1"/>
</dbReference>
<proteinExistence type="predicted"/>
<feature type="compositionally biased region" description="Low complexity" evidence="1">
    <location>
        <begin position="1131"/>
        <end position="1143"/>
    </location>
</feature>
<dbReference type="PANTHER" id="PTHR24112:SF66">
    <property type="entry name" value="LEUCINE-RICH REPEAT, ISOFORM F"/>
    <property type="match status" value="1"/>
</dbReference>
<dbReference type="InterPro" id="IPR032675">
    <property type="entry name" value="LRR_dom_sf"/>
</dbReference>
<dbReference type="SMART" id="SM00368">
    <property type="entry name" value="LRR_RI"/>
    <property type="match status" value="4"/>
</dbReference>
<gene>
    <name evidence="2" type="ORF">BOX15_Mlig009368g2</name>
</gene>
<feature type="compositionally biased region" description="Low complexity" evidence="1">
    <location>
        <begin position="1166"/>
        <end position="1178"/>
    </location>
</feature>
<evidence type="ECO:0000313" key="3">
    <source>
        <dbReference type="Proteomes" id="UP000215902"/>
    </source>
</evidence>
<dbReference type="GO" id="GO:0016477">
    <property type="term" value="P:cell migration"/>
    <property type="evidence" value="ECO:0007669"/>
    <property type="project" value="TreeGrafter"/>
</dbReference>
<reference evidence="2 3" key="1">
    <citation type="submission" date="2017-06" db="EMBL/GenBank/DDBJ databases">
        <title>A platform for efficient transgenesis in Macrostomum lignano, a flatworm model organism for stem cell research.</title>
        <authorList>
            <person name="Berezikov E."/>
        </authorList>
    </citation>
    <scope>NUCLEOTIDE SEQUENCE [LARGE SCALE GENOMIC DNA]</scope>
    <source>
        <strain evidence="2">DV1</strain>
        <tissue evidence="2">Whole organism</tissue>
    </source>
</reference>
<dbReference type="SUPFAM" id="SSF52047">
    <property type="entry name" value="RNI-like"/>
    <property type="match status" value="1"/>
</dbReference>
<dbReference type="GO" id="GO:0030027">
    <property type="term" value="C:lamellipodium"/>
    <property type="evidence" value="ECO:0007669"/>
    <property type="project" value="TreeGrafter"/>
</dbReference>
<dbReference type="GO" id="GO:0005886">
    <property type="term" value="C:plasma membrane"/>
    <property type="evidence" value="ECO:0007669"/>
    <property type="project" value="TreeGrafter"/>
</dbReference>
<protein>
    <recommendedName>
        <fullName evidence="4">Carm_PH domain-containing protein</fullName>
    </recommendedName>
</protein>
<feature type="region of interest" description="Disordered" evidence="1">
    <location>
        <begin position="953"/>
        <end position="1229"/>
    </location>
</feature>
<dbReference type="InterPro" id="IPR001611">
    <property type="entry name" value="Leu-rich_rpt"/>
</dbReference>
<dbReference type="InterPro" id="IPR051279">
    <property type="entry name" value="PP1-Reg/Actin-Interact_Protein"/>
</dbReference>
<dbReference type="AlphaFoldDB" id="A0A267FC65"/>
<comment type="caution">
    <text evidence="2">The sequence shown here is derived from an EMBL/GenBank/DDBJ whole genome shotgun (WGS) entry which is preliminary data.</text>
</comment>
<feature type="compositionally biased region" description="Pro residues" evidence="1">
    <location>
        <begin position="1066"/>
        <end position="1130"/>
    </location>
</feature>
<feature type="compositionally biased region" description="Polar residues" evidence="1">
    <location>
        <begin position="1218"/>
        <end position="1229"/>
    </location>
</feature>
<name>A0A267FC65_9PLAT</name>
<feature type="compositionally biased region" description="Pro residues" evidence="1">
    <location>
        <begin position="1179"/>
        <end position="1188"/>
    </location>
</feature>
<dbReference type="OrthoDB" id="18598at2759"/>
<organism evidence="2 3">
    <name type="scientific">Macrostomum lignano</name>
    <dbReference type="NCBI Taxonomy" id="282301"/>
    <lineage>
        <taxon>Eukaryota</taxon>
        <taxon>Metazoa</taxon>
        <taxon>Spiralia</taxon>
        <taxon>Lophotrochozoa</taxon>
        <taxon>Platyhelminthes</taxon>
        <taxon>Rhabditophora</taxon>
        <taxon>Macrostomorpha</taxon>
        <taxon>Macrostomida</taxon>
        <taxon>Macrostomidae</taxon>
        <taxon>Macrostomum</taxon>
    </lineage>
</organism>
<keyword evidence="3" id="KW-1185">Reference proteome</keyword>
<accession>A0A267FC65</accession>
<feature type="compositionally biased region" description="Polar residues" evidence="1">
    <location>
        <begin position="970"/>
        <end position="979"/>
    </location>
</feature>
<dbReference type="EMBL" id="NIVC01001170">
    <property type="protein sequence ID" value="PAA71358.1"/>
    <property type="molecule type" value="Genomic_DNA"/>
</dbReference>
<feature type="compositionally biased region" description="Acidic residues" evidence="1">
    <location>
        <begin position="990"/>
        <end position="1005"/>
    </location>
</feature>
<dbReference type="Pfam" id="PF13516">
    <property type="entry name" value="LRR_6"/>
    <property type="match status" value="1"/>
</dbReference>